<evidence type="ECO:0000313" key="2">
    <source>
        <dbReference type="EMBL" id="KDQ48979.1"/>
    </source>
</evidence>
<dbReference type="EMBL" id="KL197879">
    <property type="protein sequence ID" value="KDQ48979.1"/>
    <property type="molecule type" value="Genomic_DNA"/>
</dbReference>
<dbReference type="OrthoDB" id="3061185at2759"/>
<gene>
    <name evidence="2" type="ORF">JAAARDRAFT_144121</name>
</gene>
<dbReference type="Gene3D" id="2.40.70.10">
    <property type="entry name" value="Acid Proteases"/>
    <property type="match status" value="1"/>
</dbReference>
<evidence type="ECO:0000256" key="1">
    <source>
        <dbReference type="SAM" id="MobiDB-lite"/>
    </source>
</evidence>
<sequence>MEEVLDKDYLKPPKPPPSGNFILEPVEDPIRNSTVHERETEFHLLPPPDPKEFMRIRKKRRTSPGFSVVGVSVVSVWGQLGHLANREVDLWLDSCADVSLVSQEFYDSMKFKPRLKQGLIMKLYQLTEKDTSLSGYVLLPIYIVMEARRTVELEVKTYVVLGMTVPVLLGEDFHLNYELTVSQNVEEGTFICLRSELDRIHATGVKRRARKKKFGEEACLIQATKDYRLALHTVQNLQVKGDFGSDQDWVVKKYLLSNANESFIAIPNTLILAQNPIIPIANPTNTPRKVLGRLTDLSSYFDTPRDLKQLEDLLNVSVKTVSLVEALLSSTQTQGD</sequence>
<dbReference type="HOGENOM" id="CLU_070627_0_0_1"/>
<organism evidence="2 3">
    <name type="scientific">Jaapia argillacea MUCL 33604</name>
    <dbReference type="NCBI Taxonomy" id="933084"/>
    <lineage>
        <taxon>Eukaryota</taxon>
        <taxon>Fungi</taxon>
        <taxon>Dikarya</taxon>
        <taxon>Basidiomycota</taxon>
        <taxon>Agaricomycotina</taxon>
        <taxon>Agaricomycetes</taxon>
        <taxon>Agaricomycetidae</taxon>
        <taxon>Jaapiales</taxon>
        <taxon>Jaapiaceae</taxon>
        <taxon>Jaapia</taxon>
    </lineage>
</organism>
<evidence type="ECO:0000313" key="3">
    <source>
        <dbReference type="Proteomes" id="UP000027265"/>
    </source>
</evidence>
<feature type="non-terminal residue" evidence="2">
    <location>
        <position position="336"/>
    </location>
</feature>
<dbReference type="InParanoid" id="A0A067P2L8"/>
<dbReference type="AlphaFoldDB" id="A0A067P2L8"/>
<protein>
    <recommendedName>
        <fullName evidence="4">Peptidase A2 domain-containing protein</fullName>
    </recommendedName>
</protein>
<accession>A0A067P2L8</accession>
<feature type="compositionally biased region" description="Basic and acidic residues" evidence="1">
    <location>
        <begin position="1"/>
        <end position="11"/>
    </location>
</feature>
<dbReference type="Proteomes" id="UP000027265">
    <property type="component" value="Unassembled WGS sequence"/>
</dbReference>
<keyword evidence="3" id="KW-1185">Reference proteome</keyword>
<proteinExistence type="predicted"/>
<evidence type="ECO:0008006" key="4">
    <source>
        <dbReference type="Google" id="ProtNLM"/>
    </source>
</evidence>
<dbReference type="InterPro" id="IPR021109">
    <property type="entry name" value="Peptidase_aspartic_dom_sf"/>
</dbReference>
<reference evidence="3" key="1">
    <citation type="journal article" date="2014" name="Proc. Natl. Acad. Sci. U.S.A.">
        <title>Extensive sampling of basidiomycete genomes demonstrates inadequacy of the white-rot/brown-rot paradigm for wood decay fungi.</title>
        <authorList>
            <person name="Riley R."/>
            <person name="Salamov A.A."/>
            <person name="Brown D.W."/>
            <person name="Nagy L.G."/>
            <person name="Floudas D."/>
            <person name="Held B.W."/>
            <person name="Levasseur A."/>
            <person name="Lombard V."/>
            <person name="Morin E."/>
            <person name="Otillar R."/>
            <person name="Lindquist E.A."/>
            <person name="Sun H."/>
            <person name="LaButti K.M."/>
            <person name="Schmutz J."/>
            <person name="Jabbour D."/>
            <person name="Luo H."/>
            <person name="Baker S.E."/>
            <person name="Pisabarro A.G."/>
            <person name="Walton J.D."/>
            <person name="Blanchette R.A."/>
            <person name="Henrissat B."/>
            <person name="Martin F."/>
            <person name="Cullen D."/>
            <person name="Hibbett D.S."/>
            <person name="Grigoriev I.V."/>
        </authorList>
    </citation>
    <scope>NUCLEOTIDE SEQUENCE [LARGE SCALE GENOMIC DNA]</scope>
    <source>
        <strain evidence="3">MUCL 33604</strain>
    </source>
</reference>
<dbReference type="STRING" id="933084.A0A067P2L8"/>
<name>A0A067P2L8_9AGAM</name>
<feature type="region of interest" description="Disordered" evidence="1">
    <location>
        <begin position="1"/>
        <end position="25"/>
    </location>
</feature>